<feature type="region of interest" description="Disordered" evidence="1">
    <location>
        <begin position="130"/>
        <end position="150"/>
    </location>
</feature>
<evidence type="ECO:0000313" key="3">
    <source>
        <dbReference type="EMBL" id="MBA4620729.1"/>
    </source>
</evidence>
<organism evidence="3">
    <name type="scientific">Opuntia streptacantha</name>
    <name type="common">Prickly pear cactus</name>
    <name type="synonym">Opuntia cardona</name>
    <dbReference type="NCBI Taxonomy" id="393608"/>
    <lineage>
        <taxon>Eukaryota</taxon>
        <taxon>Viridiplantae</taxon>
        <taxon>Streptophyta</taxon>
        <taxon>Embryophyta</taxon>
        <taxon>Tracheophyta</taxon>
        <taxon>Spermatophyta</taxon>
        <taxon>Magnoliopsida</taxon>
        <taxon>eudicotyledons</taxon>
        <taxon>Gunneridae</taxon>
        <taxon>Pentapetalae</taxon>
        <taxon>Caryophyllales</taxon>
        <taxon>Cactineae</taxon>
        <taxon>Cactaceae</taxon>
        <taxon>Opuntioideae</taxon>
        <taxon>Opuntia</taxon>
    </lineage>
</organism>
<sequence length="150" mass="16699">MPPEYRIDGYFSVKSDVFSFGILLLEIITSKKCHGSYCSDRPLNLVGYAWELWIGNRGSELIDETLDLSGSDHAEAMRCINVGLLCTQEHPADRPTMSTVVAMIHSESSQLPRPKKPAFFIGNGLQHTEQPHDLENASLNDASMSDMEAR</sequence>
<feature type="domain" description="Serine-threonine/tyrosine-protein kinase catalytic" evidence="2">
    <location>
        <begin position="1"/>
        <end position="102"/>
    </location>
</feature>
<dbReference type="PANTHER" id="PTHR27006:SF634">
    <property type="entry name" value="RECEPTOR-LIKE SERINE_THREONINE-PROTEIN KINASE"/>
    <property type="match status" value="1"/>
</dbReference>
<dbReference type="EMBL" id="GISG01031528">
    <property type="protein sequence ID" value="MBA4620729.1"/>
    <property type="molecule type" value="Transcribed_RNA"/>
</dbReference>
<dbReference type="InterPro" id="IPR001245">
    <property type="entry name" value="Ser-Thr/Tyr_kinase_cat_dom"/>
</dbReference>
<proteinExistence type="predicted"/>
<evidence type="ECO:0000259" key="2">
    <source>
        <dbReference type="Pfam" id="PF07714"/>
    </source>
</evidence>
<evidence type="ECO:0000256" key="1">
    <source>
        <dbReference type="SAM" id="MobiDB-lite"/>
    </source>
</evidence>
<dbReference type="AlphaFoldDB" id="A0A7C9CTP2"/>
<reference evidence="3" key="1">
    <citation type="journal article" date="2013" name="J. Plant Res.">
        <title>Effect of fungi and light on seed germination of three Opuntia species from semiarid lands of central Mexico.</title>
        <authorList>
            <person name="Delgado-Sanchez P."/>
            <person name="Jimenez-Bremont J.F."/>
            <person name="Guerrero-Gonzalez Mde L."/>
            <person name="Flores J."/>
        </authorList>
    </citation>
    <scope>NUCLEOTIDE SEQUENCE</scope>
    <source>
        <tissue evidence="3">Cladode</tissue>
    </source>
</reference>
<dbReference type="InterPro" id="IPR011009">
    <property type="entry name" value="Kinase-like_dom_sf"/>
</dbReference>
<accession>A0A7C9CTP2</accession>
<reference evidence="3" key="2">
    <citation type="submission" date="2020-07" db="EMBL/GenBank/DDBJ databases">
        <authorList>
            <person name="Vera ALvarez R."/>
            <person name="Arias-Moreno D.M."/>
            <person name="Jimenez-Jacinto V."/>
            <person name="Jimenez-Bremont J.F."/>
            <person name="Swaminathan K."/>
            <person name="Moose S.P."/>
            <person name="Guerrero-Gonzalez M.L."/>
            <person name="Marino-Ramirez L."/>
            <person name="Landsman D."/>
            <person name="Rodriguez-Kessler M."/>
            <person name="Delgado-Sanchez P."/>
        </authorList>
    </citation>
    <scope>NUCLEOTIDE SEQUENCE</scope>
    <source>
        <tissue evidence="3">Cladode</tissue>
    </source>
</reference>
<dbReference type="Gene3D" id="1.10.510.10">
    <property type="entry name" value="Transferase(Phosphotransferase) domain 1"/>
    <property type="match status" value="1"/>
</dbReference>
<dbReference type="SUPFAM" id="SSF56112">
    <property type="entry name" value="Protein kinase-like (PK-like)"/>
    <property type="match status" value="1"/>
</dbReference>
<dbReference type="Pfam" id="PF07714">
    <property type="entry name" value="PK_Tyr_Ser-Thr"/>
    <property type="match status" value="1"/>
</dbReference>
<dbReference type="GO" id="GO:0004672">
    <property type="term" value="F:protein kinase activity"/>
    <property type="evidence" value="ECO:0007669"/>
    <property type="project" value="InterPro"/>
</dbReference>
<protein>
    <recommendedName>
        <fullName evidence="2">Serine-threonine/tyrosine-protein kinase catalytic domain-containing protein</fullName>
    </recommendedName>
</protein>
<name>A0A7C9CTP2_OPUST</name>
<dbReference type="PANTHER" id="PTHR27006">
    <property type="entry name" value="PROMASTIGOTE SURFACE ANTIGEN PROTEIN PSA"/>
    <property type="match status" value="1"/>
</dbReference>